<evidence type="ECO:0000313" key="1">
    <source>
        <dbReference type="EMBL" id="GAH26570.1"/>
    </source>
</evidence>
<organism evidence="1">
    <name type="scientific">marine sediment metagenome</name>
    <dbReference type="NCBI Taxonomy" id="412755"/>
    <lineage>
        <taxon>unclassified sequences</taxon>
        <taxon>metagenomes</taxon>
        <taxon>ecological metagenomes</taxon>
    </lineage>
</organism>
<proteinExistence type="predicted"/>
<comment type="caution">
    <text evidence="1">The sequence shown here is derived from an EMBL/GenBank/DDBJ whole genome shotgun (WGS) entry which is preliminary data.</text>
</comment>
<feature type="non-terminal residue" evidence="1">
    <location>
        <position position="1"/>
    </location>
</feature>
<protein>
    <submittedName>
        <fullName evidence="1">Uncharacterized protein</fullName>
    </submittedName>
</protein>
<gene>
    <name evidence="1" type="ORF">S01H4_65544</name>
</gene>
<feature type="non-terminal residue" evidence="1">
    <location>
        <position position="103"/>
    </location>
</feature>
<dbReference type="SUPFAM" id="SSF53335">
    <property type="entry name" value="S-adenosyl-L-methionine-dependent methyltransferases"/>
    <property type="match status" value="1"/>
</dbReference>
<dbReference type="EMBL" id="BART01040152">
    <property type="protein sequence ID" value="GAH26570.1"/>
    <property type="molecule type" value="Genomic_DNA"/>
</dbReference>
<name>X1F1Z3_9ZZZZ</name>
<dbReference type="InterPro" id="IPR029063">
    <property type="entry name" value="SAM-dependent_MTases_sf"/>
</dbReference>
<dbReference type="AlphaFoldDB" id="X1F1Z3"/>
<sequence length="103" mass="11480">AIEPEPKNIKLLKENTKYFKNIIIIPKAAGNSSGEIELTIGIHSGAHYINATEDNKSNNRKILIQIDTIDNIFKEAGLEIIIFLKYLVFSFRSLIFLGSGSMA</sequence>
<reference evidence="1" key="1">
    <citation type="journal article" date="2014" name="Front. Microbiol.">
        <title>High frequency of phylogenetically diverse reductive dehalogenase-homologous genes in deep subseafloor sedimentary metagenomes.</title>
        <authorList>
            <person name="Kawai M."/>
            <person name="Futagami T."/>
            <person name="Toyoda A."/>
            <person name="Takaki Y."/>
            <person name="Nishi S."/>
            <person name="Hori S."/>
            <person name="Arai W."/>
            <person name="Tsubouchi T."/>
            <person name="Morono Y."/>
            <person name="Uchiyama I."/>
            <person name="Ito T."/>
            <person name="Fujiyama A."/>
            <person name="Inagaki F."/>
            <person name="Takami H."/>
        </authorList>
    </citation>
    <scope>NUCLEOTIDE SEQUENCE</scope>
    <source>
        <strain evidence="1">Expedition CK06-06</strain>
    </source>
</reference>
<accession>X1F1Z3</accession>
<dbReference type="Gene3D" id="3.40.50.150">
    <property type="entry name" value="Vaccinia Virus protein VP39"/>
    <property type="match status" value="1"/>
</dbReference>